<dbReference type="Proteomes" id="UP000077143">
    <property type="component" value="Chromosome"/>
</dbReference>
<dbReference type="AlphaFoldDB" id="A0A172UT68"/>
<keyword evidence="1" id="KW-0805">Transcription regulation</keyword>
<sequence length="201" mass="22336">MDKQRRTQKQRVEESARRLADAAVALIAEKGYAATTAQEIGLRAGYSRDMVRVRYGTKEALVDSILSTLYETRLRGIDEPEASGLDRVLAVARLLHTFAVEDPVLLRAMFALNFEAAQADDLLRQRVNRWLDESVAQIRSAVEAGKRDATVAADVDPIGQSREMLATVIGFAYLWTVDPENFDLPGTLMAWMGRLRATLAP</sequence>
<name>A0A172UT68_9MYCO</name>
<gene>
    <name evidence="6" type="ORF">A7U43_26605</name>
</gene>
<dbReference type="SUPFAM" id="SSF46689">
    <property type="entry name" value="Homeodomain-like"/>
    <property type="match status" value="1"/>
</dbReference>
<evidence type="ECO:0000256" key="3">
    <source>
        <dbReference type="ARBA" id="ARBA00023163"/>
    </source>
</evidence>
<dbReference type="STRING" id="1682113.A7U43_26605"/>
<feature type="domain" description="HTH tetR-type" evidence="5">
    <location>
        <begin position="13"/>
        <end position="73"/>
    </location>
</feature>
<evidence type="ECO:0000313" key="7">
    <source>
        <dbReference type="Proteomes" id="UP000077143"/>
    </source>
</evidence>
<dbReference type="InterPro" id="IPR001647">
    <property type="entry name" value="HTH_TetR"/>
</dbReference>
<dbReference type="EMBL" id="CP015596">
    <property type="protein sequence ID" value="ANE82349.1"/>
    <property type="molecule type" value="Genomic_DNA"/>
</dbReference>
<feature type="DNA-binding region" description="H-T-H motif" evidence="4">
    <location>
        <begin position="36"/>
        <end position="55"/>
    </location>
</feature>
<proteinExistence type="predicted"/>
<dbReference type="Gene3D" id="1.10.357.10">
    <property type="entry name" value="Tetracycline Repressor, domain 2"/>
    <property type="match status" value="1"/>
</dbReference>
<evidence type="ECO:0000256" key="2">
    <source>
        <dbReference type="ARBA" id="ARBA00023125"/>
    </source>
</evidence>
<dbReference type="RefSeq" id="WP_068001104.1">
    <property type="nucleotide sequence ID" value="NZ_CP015596.1"/>
</dbReference>
<protein>
    <recommendedName>
        <fullName evidence="5">HTH tetR-type domain-containing protein</fullName>
    </recommendedName>
</protein>
<accession>A0A172UT68</accession>
<organism evidence="6 7">
    <name type="scientific">Mycobacterium adipatum</name>
    <dbReference type="NCBI Taxonomy" id="1682113"/>
    <lineage>
        <taxon>Bacteria</taxon>
        <taxon>Bacillati</taxon>
        <taxon>Actinomycetota</taxon>
        <taxon>Actinomycetes</taxon>
        <taxon>Mycobacteriales</taxon>
        <taxon>Mycobacteriaceae</taxon>
        <taxon>Mycobacterium</taxon>
    </lineage>
</organism>
<evidence type="ECO:0000313" key="6">
    <source>
        <dbReference type="EMBL" id="ANE82349.1"/>
    </source>
</evidence>
<dbReference type="SUPFAM" id="SSF48498">
    <property type="entry name" value="Tetracyclin repressor-like, C-terminal domain"/>
    <property type="match status" value="1"/>
</dbReference>
<dbReference type="InterPro" id="IPR036271">
    <property type="entry name" value="Tet_transcr_reg_TetR-rel_C_sf"/>
</dbReference>
<dbReference type="GO" id="GO:0000976">
    <property type="term" value="F:transcription cis-regulatory region binding"/>
    <property type="evidence" value="ECO:0007669"/>
    <property type="project" value="TreeGrafter"/>
</dbReference>
<dbReference type="PANTHER" id="PTHR30055:SF234">
    <property type="entry name" value="HTH-TYPE TRANSCRIPTIONAL REGULATOR BETI"/>
    <property type="match status" value="1"/>
</dbReference>
<evidence type="ECO:0000256" key="1">
    <source>
        <dbReference type="ARBA" id="ARBA00023015"/>
    </source>
</evidence>
<reference evidence="6 7" key="1">
    <citation type="submission" date="2016-05" db="EMBL/GenBank/DDBJ databases">
        <title>Complete genome sequence of a phthalic acid esters degrading Mycobacterium sp. YC-RL4.</title>
        <authorList>
            <person name="Ren L."/>
            <person name="Fan S."/>
            <person name="Ruth N."/>
            <person name="Jia Y."/>
            <person name="Wang J."/>
            <person name="Qiao C."/>
        </authorList>
    </citation>
    <scope>NUCLEOTIDE SEQUENCE [LARGE SCALE GENOMIC DNA]</scope>
    <source>
        <strain evidence="6 7">YC-RL4</strain>
    </source>
</reference>
<dbReference type="OrthoDB" id="7505659at2"/>
<evidence type="ECO:0000256" key="4">
    <source>
        <dbReference type="PROSITE-ProRule" id="PRU00335"/>
    </source>
</evidence>
<evidence type="ECO:0000259" key="5">
    <source>
        <dbReference type="PROSITE" id="PS50977"/>
    </source>
</evidence>
<keyword evidence="7" id="KW-1185">Reference proteome</keyword>
<dbReference type="PANTHER" id="PTHR30055">
    <property type="entry name" value="HTH-TYPE TRANSCRIPTIONAL REGULATOR RUTR"/>
    <property type="match status" value="1"/>
</dbReference>
<keyword evidence="2 4" id="KW-0238">DNA-binding</keyword>
<dbReference type="KEGG" id="madi:A7U43_26605"/>
<dbReference type="Pfam" id="PF00440">
    <property type="entry name" value="TetR_N"/>
    <property type="match status" value="1"/>
</dbReference>
<keyword evidence="3" id="KW-0804">Transcription</keyword>
<dbReference type="InterPro" id="IPR009057">
    <property type="entry name" value="Homeodomain-like_sf"/>
</dbReference>
<dbReference type="PROSITE" id="PS50977">
    <property type="entry name" value="HTH_TETR_2"/>
    <property type="match status" value="1"/>
</dbReference>
<dbReference type="GO" id="GO:0003700">
    <property type="term" value="F:DNA-binding transcription factor activity"/>
    <property type="evidence" value="ECO:0007669"/>
    <property type="project" value="TreeGrafter"/>
</dbReference>
<dbReference type="InterPro" id="IPR050109">
    <property type="entry name" value="HTH-type_TetR-like_transc_reg"/>
</dbReference>